<feature type="binding site" evidence="2">
    <location>
        <position position="35"/>
    </location>
    <ligand>
        <name>Mn(2+)</name>
        <dbReference type="ChEBI" id="CHEBI:29035"/>
        <label>1</label>
    </ligand>
</feature>
<dbReference type="AlphaFoldDB" id="A0A346A450"/>
<evidence type="ECO:0000313" key="5">
    <source>
        <dbReference type="Proteomes" id="UP000254889"/>
    </source>
</evidence>
<comment type="cofactor">
    <cofactor evidence="3">
        <name>Ca(2+)</name>
        <dbReference type="ChEBI" id="CHEBI:29108"/>
    </cofactor>
    <text evidence="3">Binds 1 Ca(2+) ion per subunit.</text>
</comment>
<dbReference type="PANTHER" id="PTHR30565">
    <property type="entry name" value="PROTEIN YCIF"/>
    <property type="match status" value="1"/>
</dbReference>
<dbReference type="GO" id="GO:0046872">
    <property type="term" value="F:metal ion binding"/>
    <property type="evidence" value="ECO:0007669"/>
    <property type="project" value="UniProtKB-KW"/>
</dbReference>
<dbReference type="Gene3D" id="1.20.1260.10">
    <property type="match status" value="2"/>
</dbReference>
<organism evidence="4 5">
    <name type="scientific">Pseudolabrys taiwanensis</name>
    <dbReference type="NCBI Taxonomy" id="331696"/>
    <lineage>
        <taxon>Bacteria</taxon>
        <taxon>Pseudomonadati</taxon>
        <taxon>Pseudomonadota</taxon>
        <taxon>Alphaproteobacteria</taxon>
        <taxon>Hyphomicrobiales</taxon>
        <taxon>Xanthobacteraceae</taxon>
        <taxon>Pseudolabrys</taxon>
    </lineage>
</organism>
<feature type="binding site" evidence="2">
    <location>
        <position position="68"/>
    </location>
    <ligand>
        <name>Mn(2+)</name>
        <dbReference type="ChEBI" id="CHEBI:29035"/>
        <label>1</label>
    </ligand>
</feature>
<dbReference type="InterPro" id="IPR010287">
    <property type="entry name" value="DUF892_YciF-like"/>
</dbReference>
<accession>A0A346A450</accession>
<proteinExistence type="inferred from homology"/>
<dbReference type="Proteomes" id="UP000254889">
    <property type="component" value="Chromosome"/>
</dbReference>
<evidence type="ECO:0000256" key="1">
    <source>
        <dbReference type="ARBA" id="ARBA00007644"/>
    </source>
</evidence>
<evidence type="ECO:0000313" key="4">
    <source>
        <dbReference type="EMBL" id="AXK83947.1"/>
    </source>
</evidence>
<evidence type="ECO:0000256" key="3">
    <source>
        <dbReference type="PIRSR" id="PIRSR607760-2"/>
    </source>
</evidence>
<dbReference type="EMBL" id="CP031417">
    <property type="protein sequence ID" value="AXK83947.1"/>
    <property type="molecule type" value="Genomic_DNA"/>
</dbReference>
<dbReference type="PANTHER" id="PTHR30565:SF9">
    <property type="entry name" value="PROTEIN YCIF"/>
    <property type="match status" value="1"/>
</dbReference>
<feature type="binding site" evidence="2">
    <location>
        <position position="65"/>
    </location>
    <ligand>
        <name>Mn(2+)</name>
        <dbReference type="ChEBI" id="CHEBI:29035"/>
        <label>1</label>
    </ligand>
</feature>
<keyword evidence="5" id="KW-1185">Reference proteome</keyword>
<protein>
    <submittedName>
        <fullName evidence="4">DUF892 family protein</fullName>
    </submittedName>
</protein>
<comment type="cofactor">
    <cofactor evidence="2">
        <name>Mn(2+)</name>
        <dbReference type="ChEBI" id="CHEBI:29035"/>
    </cofactor>
    <text evidence="2">Binds 2 manganese ions per subunit.</text>
</comment>
<name>A0A346A450_9HYPH</name>
<dbReference type="InterPro" id="IPR039377">
    <property type="entry name" value="Mn_catalase_dom"/>
</dbReference>
<sequence>MYHHVKKLMYTVRVDEPDPAFGNMLLEQFGGANGELAAAMQYSIQGLNCEDPDRKDLLMDIGTEELSHLEIVGTLARMHLAPMKFARDAAEADPLIAIAGGGGVNLFNSMGNPWTADYLKITGELDVDLRSNIAAEARAKIVYERLINFCDDSGTKDALQFLMTREITHMRMFSLALESMGKPPFMIGKIAPTEGLVDQIFNDSTGQGDHGEIDARGPWNEGEPWQFVESPAIQAMKSLENGGEAVPVHAESAELTETGPIQDLLVHQLRDILHGEKQLLKALPKMANAARSGQLQRLFQQHLQETEEQVSRLEECLSLLGVTARTKPCKGMMGIIEEGEEIIAESKKKKDPAAADLALIGAAQRVEHYEISGYITARNLAQQLKHSAIVQYLTLSLGEEENADQLLNQVARPLMSAARMPSAVE</sequence>
<keyword evidence="2" id="KW-0479">Metal-binding</keyword>
<feature type="binding site" evidence="3">
    <location>
        <position position="56"/>
    </location>
    <ligand>
        <name>Ca(2+)</name>
        <dbReference type="ChEBI" id="CHEBI:29108"/>
    </ligand>
</feature>
<dbReference type="InterPro" id="IPR009078">
    <property type="entry name" value="Ferritin-like_SF"/>
</dbReference>
<dbReference type="SUPFAM" id="SSF47240">
    <property type="entry name" value="Ferritin-like"/>
    <property type="match status" value="2"/>
</dbReference>
<feature type="binding site" evidence="2">
    <location>
        <position position="136"/>
    </location>
    <ligand>
        <name>Mn(2+)</name>
        <dbReference type="ChEBI" id="CHEBI:29035"/>
        <label>1</label>
    </ligand>
</feature>
<dbReference type="Pfam" id="PF05974">
    <property type="entry name" value="DUF892"/>
    <property type="match status" value="1"/>
</dbReference>
<dbReference type="RefSeq" id="WP_115694326.1">
    <property type="nucleotide sequence ID" value="NZ_CP031417.1"/>
</dbReference>
<dbReference type="CDD" id="cd01051">
    <property type="entry name" value="Mn_catalase"/>
    <property type="match status" value="1"/>
</dbReference>
<dbReference type="Pfam" id="PF05067">
    <property type="entry name" value="Mn_catalase"/>
    <property type="match status" value="1"/>
</dbReference>
<dbReference type="KEGG" id="ptaw:DW352_09185"/>
<dbReference type="OrthoDB" id="8334870at2"/>
<dbReference type="InterPro" id="IPR012347">
    <property type="entry name" value="Ferritin-like"/>
</dbReference>
<gene>
    <name evidence="4" type="ORF">DW352_09185</name>
</gene>
<keyword evidence="2" id="KW-0464">Manganese</keyword>
<feature type="binding site" evidence="3">
    <location>
        <position position="60"/>
    </location>
    <ligand>
        <name>Ca(2+)</name>
        <dbReference type="ChEBI" id="CHEBI:29108"/>
    </ligand>
</feature>
<reference evidence="4 5" key="1">
    <citation type="submission" date="2018-07" db="EMBL/GenBank/DDBJ databases">
        <authorList>
            <person name="Quirk P.G."/>
            <person name="Krulwich T.A."/>
        </authorList>
    </citation>
    <scope>NUCLEOTIDE SEQUENCE [LARGE SCALE GENOMIC DNA]</scope>
    <source>
        <strain evidence="4 5">CC-BB4</strain>
    </source>
</reference>
<evidence type="ECO:0000256" key="2">
    <source>
        <dbReference type="PIRSR" id="PIRSR607760-1"/>
    </source>
</evidence>
<dbReference type="InterPro" id="IPR007760">
    <property type="entry name" value="Mn_catalase"/>
</dbReference>
<keyword evidence="3" id="KW-0106">Calcium</keyword>
<feature type="binding site" evidence="2">
    <location>
        <position position="169"/>
    </location>
    <ligand>
        <name>Mn(2+)</name>
        <dbReference type="ChEBI" id="CHEBI:29035"/>
        <label>1</label>
    </ligand>
</feature>
<comment type="similarity">
    <text evidence="1">Belongs to the manganese catalase family.</text>
</comment>
<dbReference type="InterPro" id="IPR047114">
    <property type="entry name" value="YciF"/>
</dbReference>